<keyword evidence="2" id="KW-1185">Reference proteome</keyword>
<proteinExistence type="predicted"/>
<evidence type="ECO:0000313" key="2">
    <source>
        <dbReference type="Proteomes" id="UP000814033"/>
    </source>
</evidence>
<name>A0ACB8R3U2_9AGAM</name>
<dbReference type="Proteomes" id="UP000814033">
    <property type="component" value="Unassembled WGS sequence"/>
</dbReference>
<sequence>MSASTSALFQPITVGDLTLKQRIVMAPLTRFRAGPGHVLGELNRQYYEQRASAPGTLLLTEATLIHPQAGGYRDVPGIWSEDQIAGWKKIVDSVHAKGSFIYLQLWALGRGAEKDVLEEEGGHPYTSSGDKLLAPFTEPPRPMTVDEIHQFIGFYVTAARNAVEKAGFDGVEVHMANGYLLDQFLQTNTNNRTDAYGGSIENRLRFPLAVLDAVTAAVGAKKTGLRISPWAKFQDMGMDDPVPTYSTLVRRVRDTHPDLSYLHVIEPRIDGILMLREDDAANPIESNDFIREIWGDRPLISVGGYTRASGIEAAEKTGNLIAYGRAFIANPDLVRRLREDLPLNFSNRPTYFTKGAVGYTDYPFAPAVAIPDAPKVESAVSSPASKLQAVQA</sequence>
<gene>
    <name evidence="1" type="ORF">FA95DRAFT_1684515</name>
</gene>
<dbReference type="EMBL" id="MU276413">
    <property type="protein sequence ID" value="KAI0038784.1"/>
    <property type="molecule type" value="Genomic_DNA"/>
</dbReference>
<reference evidence="1" key="1">
    <citation type="submission" date="2021-02" db="EMBL/GenBank/DDBJ databases">
        <authorList>
            <consortium name="DOE Joint Genome Institute"/>
            <person name="Ahrendt S."/>
            <person name="Looney B.P."/>
            <person name="Miyauchi S."/>
            <person name="Morin E."/>
            <person name="Drula E."/>
            <person name="Courty P.E."/>
            <person name="Chicoki N."/>
            <person name="Fauchery L."/>
            <person name="Kohler A."/>
            <person name="Kuo A."/>
            <person name="Labutti K."/>
            <person name="Pangilinan J."/>
            <person name="Lipzen A."/>
            <person name="Riley R."/>
            <person name="Andreopoulos W."/>
            <person name="He G."/>
            <person name="Johnson J."/>
            <person name="Barry K.W."/>
            <person name="Grigoriev I.V."/>
            <person name="Nagy L."/>
            <person name="Hibbett D."/>
            <person name="Henrissat B."/>
            <person name="Matheny P.B."/>
            <person name="Labbe J."/>
            <person name="Martin F."/>
        </authorList>
    </citation>
    <scope>NUCLEOTIDE SEQUENCE</scope>
    <source>
        <strain evidence="1">FP105234-sp</strain>
    </source>
</reference>
<organism evidence="1 2">
    <name type="scientific">Auriscalpium vulgare</name>
    <dbReference type="NCBI Taxonomy" id="40419"/>
    <lineage>
        <taxon>Eukaryota</taxon>
        <taxon>Fungi</taxon>
        <taxon>Dikarya</taxon>
        <taxon>Basidiomycota</taxon>
        <taxon>Agaricomycotina</taxon>
        <taxon>Agaricomycetes</taxon>
        <taxon>Russulales</taxon>
        <taxon>Auriscalpiaceae</taxon>
        <taxon>Auriscalpium</taxon>
    </lineage>
</organism>
<evidence type="ECO:0000313" key="1">
    <source>
        <dbReference type="EMBL" id="KAI0038784.1"/>
    </source>
</evidence>
<accession>A0ACB8R3U2</accession>
<comment type="caution">
    <text evidence="1">The sequence shown here is derived from an EMBL/GenBank/DDBJ whole genome shotgun (WGS) entry which is preliminary data.</text>
</comment>
<protein>
    <submittedName>
        <fullName evidence="1">FMN-linked oxidoreductase</fullName>
    </submittedName>
</protein>
<reference evidence="1" key="2">
    <citation type="journal article" date="2022" name="New Phytol.">
        <title>Evolutionary transition to the ectomycorrhizal habit in the genomes of a hyperdiverse lineage of mushroom-forming fungi.</title>
        <authorList>
            <person name="Looney B."/>
            <person name="Miyauchi S."/>
            <person name="Morin E."/>
            <person name="Drula E."/>
            <person name="Courty P.E."/>
            <person name="Kohler A."/>
            <person name="Kuo A."/>
            <person name="LaButti K."/>
            <person name="Pangilinan J."/>
            <person name="Lipzen A."/>
            <person name="Riley R."/>
            <person name="Andreopoulos W."/>
            <person name="He G."/>
            <person name="Johnson J."/>
            <person name="Nolan M."/>
            <person name="Tritt A."/>
            <person name="Barry K.W."/>
            <person name="Grigoriev I.V."/>
            <person name="Nagy L.G."/>
            <person name="Hibbett D."/>
            <person name="Henrissat B."/>
            <person name="Matheny P.B."/>
            <person name="Labbe J."/>
            <person name="Martin F.M."/>
        </authorList>
    </citation>
    <scope>NUCLEOTIDE SEQUENCE</scope>
    <source>
        <strain evidence="1">FP105234-sp</strain>
    </source>
</reference>